<accession>A0A7X3SM67</accession>
<dbReference type="EMBL" id="WUQX01000003">
    <property type="protein sequence ID" value="MXP79180.1"/>
    <property type="molecule type" value="Genomic_DNA"/>
</dbReference>
<geneLocation type="plasmid" evidence="1">
    <name>unnamed</name>
</geneLocation>
<dbReference type="InterPro" id="IPR036390">
    <property type="entry name" value="WH_DNA-bd_sf"/>
</dbReference>
<organism evidence="1 2">
    <name type="scientific">Sporofaciens musculi</name>
    <dbReference type="NCBI Taxonomy" id="2681861"/>
    <lineage>
        <taxon>Bacteria</taxon>
        <taxon>Bacillati</taxon>
        <taxon>Bacillota</taxon>
        <taxon>Clostridia</taxon>
        <taxon>Lachnospirales</taxon>
        <taxon>Lachnospiraceae</taxon>
        <taxon>Sporofaciens</taxon>
    </lineage>
</organism>
<reference evidence="1 2" key="1">
    <citation type="submission" date="2019-12" db="EMBL/GenBank/DDBJ databases">
        <title>Sporaefaciens musculi gen. nov., sp. nov., a novel bacterium isolated from the caecum of an obese mouse.</title>
        <authorList>
            <person name="Rasmussen T.S."/>
            <person name="Streidl T."/>
            <person name="Hitch T.C.A."/>
            <person name="Wortmann E."/>
            <person name="Deptula P."/>
            <person name="Hansen M."/>
            <person name="Nielsen D.S."/>
            <person name="Clavel T."/>
            <person name="Vogensen F.K."/>
        </authorList>
    </citation>
    <scope>NUCLEOTIDE SEQUENCE [LARGE SCALE GENOMIC DNA]</scope>
    <source>
        <strain evidence="1 2">WCA-9-b2</strain>
        <plasmid evidence="1">unnamed</plasmid>
    </source>
</reference>
<dbReference type="InterPro" id="IPR036388">
    <property type="entry name" value="WH-like_DNA-bd_sf"/>
</dbReference>
<evidence type="ECO:0000313" key="2">
    <source>
        <dbReference type="Proteomes" id="UP000460412"/>
    </source>
</evidence>
<name>A0A7X3SM67_9FIRM</name>
<dbReference type="Gene3D" id="1.10.10.10">
    <property type="entry name" value="Winged helix-like DNA-binding domain superfamily/Winged helix DNA-binding domain"/>
    <property type="match status" value="1"/>
</dbReference>
<dbReference type="RefSeq" id="WP_159757887.1">
    <property type="nucleotide sequence ID" value="NZ_WUQX01000003.1"/>
</dbReference>
<proteinExistence type="predicted"/>
<dbReference type="SUPFAM" id="SSF46785">
    <property type="entry name" value="Winged helix' DNA-binding domain"/>
    <property type="match status" value="1"/>
</dbReference>
<keyword evidence="2" id="KW-1185">Reference proteome</keyword>
<sequence>MQIKTYFEKSLCESAGLFSLQKKQADLFLLSQTGLITYRQLALCNLHGKTETAGRLSLKTLEKDGLIQSRKLPNQHQNKYYFLTPKGRSILKSLFPPILLEYLQISLEKRLPAGTQQIYHRIRANDFYFVYIGSPKSHPVPWILEYPLKPLASPGKEAEPRCDGILITPHTKYYIEQDNNTQSENVILQKLQHYRQAGILRENETGNILIFCLAFPHKRSLTAKPSFSLYRVLLHFTKIWFIFEEDCKVPLDYRQFLQVLECSALKRTISANEIQVFQSLHSRHPEMDSLADVYTLKKMYLDDTSYSDMQDLDMDELFQKRVHSHFRRVYSEHPSLVSHALNGNPIFTVPNHRLPLYQPYIMPYEYDFPEQLLKCLLFNGLNTDGWEYQHPLRIIRQDQTELRFFQGFCHKKYGYIACEHLTIDLSSRIRIQKFFQSGTDAKTPVFLLLFSSVQNLTDIESLCKTPGKNTTVLMIDCSRPLHLNPPPAIFLADGSKLPVIFECDEFDGQLRIVTRKETC</sequence>
<dbReference type="Pfam" id="PF13814">
    <property type="entry name" value="Replic_Relax"/>
    <property type="match status" value="1"/>
</dbReference>
<keyword evidence="1" id="KW-0614">Plasmid</keyword>
<gene>
    <name evidence="1" type="ORF">GN277_28925</name>
</gene>
<comment type="caution">
    <text evidence="1">The sequence shown here is derived from an EMBL/GenBank/DDBJ whole genome shotgun (WGS) entry which is preliminary data.</text>
</comment>
<dbReference type="Proteomes" id="UP000460412">
    <property type="component" value="Unassembled WGS sequence"/>
</dbReference>
<dbReference type="AlphaFoldDB" id="A0A7X3SM67"/>
<dbReference type="InterPro" id="IPR025855">
    <property type="entry name" value="Replic_Relax"/>
</dbReference>
<protein>
    <submittedName>
        <fullName evidence="1">Uncharacterized protein</fullName>
    </submittedName>
</protein>
<evidence type="ECO:0000313" key="1">
    <source>
        <dbReference type="EMBL" id="MXP79180.1"/>
    </source>
</evidence>